<evidence type="ECO:0000313" key="2">
    <source>
        <dbReference type="Proteomes" id="UP000434580"/>
    </source>
</evidence>
<evidence type="ECO:0000313" key="1">
    <source>
        <dbReference type="EMBL" id="CAA0113017.1"/>
    </source>
</evidence>
<protein>
    <submittedName>
        <fullName evidence="1">Uncharacterized protein</fullName>
    </submittedName>
</protein>
<reference evidence="1 2" key="1">
    <citation type="submission" date="2019-11" db="EMBL/GenBank/DDBJ databases">
        <authorList>
            <person name="Holert J."/>
        </authorList>
    </citation>
    <scope>NUCLEOTIDE SEQUENCE [LARGE SCALE GENOMIC DNA]</scope>
    <source>
        <strain evidence="1">BC5_2</strain>
    </source>
</reference>
<organism evidence="1 2">
    <name type="scientific">BD1-7 clade bacterium</name>
    <dbReference type="NCBI Taxonomy" id="2029982"/>
    <lineage>
        <taxon>Bacteria</taxon>
        <taxon>Pseudomonadati</taxon>
        <taxon>Pseudomonadota</taxon>
        <taxon>Gammaproteobacteria</taxon>
        <taxon>Cellvibrionales</taxon>
        <taxon>Spongiibacteraceae</taxon>
        <taxon>BD1-7 clade</taxon>
    </lineage>
</organism>
<dbReference type="Proteomes" id="UP000434580">
    <property type="component" value="Unassembled WGS sequence"/>
</dbReference>
<gene>
    <name evidence="1" type="ORF">DPBNPPHM_01607</name>
</gene>
<accession>A0A5S9Q6W5</accession>
<dbReference type="EMBL" id="CACSII010000017">
    <property type="protein sequence ID" value="CAA0113017.1"/>
    <property type="molecule type" value="Genomic_DNA"/>
</dbReference>
<dbReference type="AlphaFoldDB" id="A0A5S9Q6W5"/>
<sequence length="52" mass="5867">MNIFLVFLQKIRIGMLMLQLQNGFTRSESAGGQLNCRPINKVIVLVFSVTAR</sequence>
<name>A0A5S9Q6W5_9GAMM</name>
<proteinExistence type="predicted"/>